<dbReference type="Proteomes" id="UP000261111">
    <property type="component" value="Unassembled WGS sequence"/>
</dbReference>
<dbReference type="GeneID" id="98633897"/>
<reference evidence="1 2" key="1">
    <citation type="submission" date="2018-08" db="EMBL/GenBank/DDBJ databases">
        <title>A genome reference for cultivated species of the human gut microbiota.</title>
        <authorList>
            <person name="Zou Y."/>
            <person name="Xue W."/>
            <person name="Luo G."/>
        </authorList>
    </citation>
    <scope>NUCLEOTIDE SEQUENCE [LARGE SCALE GENOMIC DNA]</scope>
    <source>
        <strain evidence="1 2">AF19-21</strain>
    </source>
</reference>
<dbReference type="RefSeq" id="WP_025654490.1">
    <property type="nucleotide sequence ID" value="NZ_QVIA01000011.1"/>
</dbReference>
<evidence type="ECO:0000313" key="1">
    <source>
        <dbReference type="EMBL" id="RGC31778.1"/>
    </source>
</evidence>
<name>A0A3E2WVL5_9FIRM</name>
<organism evidence="1 2">
    <name type="scientific">Hungatella hathewayi</name>
    <dbReference type="NCBI Taxonomy" id="154046"/>
    <lineage>
        <taxon>Bacteria</taxon>
        <taxon>Bacillati</taxon>
        <taxon>Bacillota</taxon>
        <taxon>Clostridia</taxon>
        <taxon>Lachnospirales</taxon>
        <taxon>Lachnospiraceae</taxon>
        <taxon>Hungatella</taxon>
    </lineage>
</organism>
<gene>
    <name evidence="1" type="ORF">DWX41_11130</name>
</gene>
<evidence type="ECO:0000313" key="2">
    <source>
        <dbReference type="Proteomes" id="UP000261111"/>
    </source>
</evidence>
<dbReference type="AlphaFoldDB" id="A0A3E2WVL5"/>
<comment type="caution">
    <text evidence="1">The sequence shown here is derived from an EMBL/GenBank/DDBJ whole genome shotgun (WGS) entry which is preliminary data.</text>
</comment>
<proteinExistence type="predicted"/>
<accession>A0A3E2WVL5</accession>
<dbReference type="EMBL" id="QVIA01000011">
    <property type="protein sequence ID" value="RGC31778.1"/>
    <property type="molecule type" value="Genomic_DNA"/>
</dbReference>
<protein>
    <recommendedName>
        <fullName evidence="3">Transposase</fullName>
    </recommendedName>
</protein>
<evidence type="ECO:0008006" key="3">
    <source>
        <dbReference type="Google" id="ProtNLM"/>
    </source>
</evidence>
<sequence>MGLLKLADKYSVEHLEVACTKALNYTSTPSYKSIKNILVTGKDKFDAQGKENKTIANKYGITRGAGYYRR</sequence>